<evidence type="ECO:0000256" key="4">
    <source>
        <dbReference type="ARBA" id="ARBA00022989"/>
    </source>
</evidence>
<feature type="transmembrane region" description="Helical" evidence="10">
    <location>
        <begin position="392"/>
        <end position="411"/>
    </location>
</feature>
<evidence type="ECO:0000256" key="9">
    <source>
        <dbReference type="SAM" id="MobiDB-lite"/>
    </source>
</evidence>
<evidence type="ECO:0000313" key="11">
    <source>
        <dbReference type="EMBL" id="EDK42627.1"/>
    </source>
</evidence>
<evidence type="ECO:0000256" key="8">
    <source>
        <dbReference type="ARBA" id="ARBA00041117"/>
    </source>
</evidence>
<comment type="similarity">
    <text evidence="2">Belongs to the lipid-translocating exporter (LTE) (TC 9.A.26.1) family.</text>
</comment>
<dbReference type="GO" id="GO:0006869">
    <property type="term" value="P:lipid transport"/>
    <property type="evidence" value="ECO:0007669"/>
    <property type="project" value="UniProtKB-KW"/>
</dbReference>
<dbReference type="GO" id="GO:0000324">
    <property type="term" value="C:fungal-type vacuole"/>
    <property type="evidence" value="ECO:0007669"/>
    <property type="project" value="TreeGrafter"/>
</dbReference>
<evidence type="ECO:0000256" key="10">
    <source>
        <dbReference type="SAM" id="Phobius"/>
    </source>
</evidence>
<evidence type="ECO:0000256" key="2">
    <source>
        <dbReference type="ARBA" id="ARBA00009969"/>
    </source>
</evidence>
<dbReference type="GeneID" id="5235176"/>
<keyword evidence="3 10" id="KW-0812">Transmembrane</keyword>
<dbReference type="PANTHER" id="PTHR31465">
    <property type="entry name" value="PROTEIN RTA1-RELATED"/>
    <property type="match status" value="1"/>
</dbReference>
<organism evidence="11 12">
    <name type="scientific">Lodderomyces elongisporus (strain ATCC 11503 / CBS 2605 / JCM 1781 / NBRC 1676 / NRRL YB-4239)</name>
    <name type="common">Yeast</name>
    <name type="synonym">Saccharomyces elongisporus</name>
    <dbReference type="NCBI Taxonomy" id="379508"/>
    <lineage>
        <taxon>Eukaryota</taxon>
        <taxon>Fungi</taxon>
        <taxon>Dikarya</taxon>
        <taxon>Ascomycota</taxon>
        <taxon>Saccharomycotina</taxon>
        <taxon>Pichiomycetes</taxon>
        <taxon>Debaryomycetaceae</taxon>
        <taxon>Candida/Lodderomyces clade</taxon>
        <taxon>Lodderomyces</taxon>
    </lineage>
</organism>
<dbReference type="OrthoDB" id="3358017at2759"/>
<dbReference type="GO" id="GO:0005886">
    <property type="term" value="C:plasma membrane"/>
    <property type="evidence" value="ECO:0007669"/>
    <property type="project" value="UniProtKB-SubCell"/>
</dbReference>
<keyword evidence="12" id="KW-1185">Reference proteome</keyword>
<dbReference type="HOGENOM" id="CLU_033465_6_3_1"/>
<evidence type="ECO:0000256" key="7">
    <source>
        <dbReference type="ARBA" id="ARBA00037472"/>
    </source>
</evidence>
<dbReference type="eggNOG" id="ENOG502QU4U">
    <property type="taxonomic scope" value="Eukaryota"/>
</dbReference>
<dbReference type="InParanoid" id="A5DTW9"/>
<feature type="transmembrane region" description="Helical" evidence="10">
    <location>
        <begin position="276"/>
        <end position="301"/>
    </location>
</feature>
<evidence type="ECO:0000256" key="1">
    <source>
        <dbReference type="ARBA" id="ARBA00004651"/>
    </source>
</evidence>
<proteinExistence type="inferred from homology"/>
<dbReference type="VEuPathDB" id="FungiDB:LELG_00805"/>
<keyword evidence="4 10" id="KW-1133">Transmembrane helix</keyword>
<dbReference type="OMA" id="YLCQIIC"/>
<feature type="transmembrane region" description="Helical" evidence="10">
    <location>
        <begin position="166"/>
        <end position="184"/>
    </location>
</feature>
<accession>A5DTW9</accession>
<feature type="compositionally biased region" description="Polar residues" evidence="9">
    <location>
        <begin position="510"/>
        <end position="529"/>
    </location>
</feature>
<dbReference type="FunCoup" id="A5DTW9">
    <property type="interactions" value="32"/>
</dbReference>
<reference evidence="11 12" key="1">
    <citation type="journal article" date="2009" name="Nature">
        <title>Evolution of pathogenicity and sexual reproduction in eight Candida genomes.</title>
        <authorList>
            <person name="Butler G."/>
            <person name="Rasmussen M.D."/>
            <person name="Lin M.F."/>
            <person name="Santos M.A."/>
            <person name="Sakthikumar S."/>
            <person name="Munro C.A."/>
            <person name="Rheinbay E."/>
            <person name="Grabherr M."/>
            <person name="Forche A."/>
            <person name="Reedy J.L."/>
            <person name="Agrafioti I."/>
            <person name="Arnaud M.B."/>
            <person name="Bates S."/>
            <person name="Brown A.J."/>
            <person name="Brunke S."/>
            <person name="Costanzo M.C."/>
            <person name="Fitzpatrick D.A."/>
            <person name="de Groot P.W."/>
            <person name="Harris D."/>
            <person name="Hoyer L.L."/>
            <person name="Hube B."/>
            <person name="Klis F.M."/>
            <person name="Kodira C."/>
            <person name="Lennard N."/>
            <person name="Logue M.E."/>
            <person name="Martin R."/>
            <person name="Neiman A.M."/>
            <person name="Nikolaou E."/>
            <person name="Quail M.A."/>
            <person name="Quinn J."/>
            <person name="Santos M.C."/>
            <person name="Schmitzberger F.F."/>
            <person name="Sherlock G."/>
            <person name="Shah P."/>
            <person name="Silverstein K.A."/>
            <person name="Skrzypek M.S."/>
            <person name="Soll D."/>
            <person name="Staggs R."/>
            <person name="Stansfield I."/>
            <person name="Stumpf M.P."/>
            <person name="Sudbery P.E."/>
            <person name="Srikantha T."/>
            <person name="Zeng Q."/>
            <person name="Berman J."/>
            <person name="Berriman M."/>
            <person name="Heitman J."/>
            <person name="Gow N.A."/>
            <person name="Lorenz M.C."/>
            <person name="Birren B.W."/>
            <person name="Kellis M."/>
            <person name="Cuomo C.A."/>
        </authorList>
    </citation>
    <scope>NUCLEOTIDE SEQUENCE [LARGE SCALE GENOMIC DNA]</scope>
    <source>
        <strain evidence="12">ATCC 11503 / BCRC 21390 / CBS 2605 / JCM 1781 / NBRC 1676 / NRRL YB-4239</strain>
    </source>
</reference>
<dbReference type="InterPro" id="IPR007568">
    <property type="entry name" value="RTA1"/>
</dbReference>
<comment type="function">
    <text evidence="7">Catalyzes the ATP-dependent translocation of sphingoid long-chain bases (LCBs) from the cytoplasmic site toward the extracytoplasmic side of the membrane (flip-flop). Involved in the establishment of the functional lipid asymmetry of the plasma membrane. Regulates intracellular levels of LCBs, sphingolipid precursors that are growth inhibitory at increased levels.</text>
</comment>
<dbReference type="KEGG" id="lel:PVL30_000772"/>
<feature type="region of interest" description="Disordered" evidence="9">
    <location>
        <begin position="510"/>
        <end position="530"/>
    </location>
</feature>
<gene>
    <name evidence="11" type="ORF">LELG_00805</name>
</gene>
<evidence type="ECO:0000256" key="6">
    <source>
        <dbReference type="ARBA" id="ARBA00023136"/>
    </source>
</evidence>
<evidence type="ECO:0000313" key="12">
    <source>
        <dbReference type="Proteomes" id="UP000001996"/>
    </source>
</evidence>
<dbReference type="EMBL" id="CH981524">
    <property type="protein sequence ID" value="EDK42627.1"/>
    <property type="molecule type" value="Genomic_DNA"/>
</dbReference>
<dbReference type="STRING" id="379508.A5DTW9"/>
<feature type="transmembrane region" description="Helical" evidence="10">
    <location>
        <begin position="196"/>
        <end position="220"/>
    </location>
</feature>
<keyword evidence="5" id="KW-0813">Transport</keyword>
<evidence type="ECO:0000256" key="5">
    <source>
        <dbReference type="ARBA" id="ARBA00023055"/>
    </source>
</evidence>
<keyword evidence="6 10" id="KW-0472">Membrane</keyword>
<feature type="transmembrane region" description="Helical" evidence="10">
    <location>
        <begin position="352"/>
        <end position="376"/>
    </location>
</feature>
<dbReference type="AlphaFoldDB" id="A5DTW9"/>
<dbReference type="PANTHER" id="PTHR31465:SF9">
    <property type="entry name" value="SPHINGOID LONG-CHAIN BASE TRANSPORTER RSB1"/>
    <property type="match status" value="1"/>
</dbReference>
<name>A5DTW9_LODEL</name>
<feature type="transmembrane region" description="Helical" evidence="10">
    <location>
        <begin position="241"/>
        <end position="264"/>
    </location>
</feature>
<feature type="transmembrane region" description="Helical" evidence="10">
    <location>
        <begin position="131"/>
        <end position="154"/>
    </location>
</feature>
<keyword evidence="5" id="KW-0445">Lipid transport</keyword>
<protein>
    <recommendedName>
        <fullName evidence="8">Sphingoid long-chain base transporter RSB1</fullName>
    </recommendedName>
</protein>
<dbReference type="Proteomes" id="UP000001996">
    <property type="component" value="Unassembled WGS sequence"/>
</dbReference>
<comment type="subcellular location">
    <subcellularLocation>
        <location evidence="1">Cell membrane</location>
        <topology evidence="1">Multi-pass membrane protein</topology>
    </subcellularLocation>
</comment>
<evidence type="ECO:0000256" key="3">
    <source>
        <dbReference type="ARBA" id="ARBA00022692"/>
    </source>
</evidence>
<dbReference type="Pfam" id="PF04479">
    <property type="entry name" value="RTA1"/>
    <property type="match status" value="1"/>
</dbReference>
<sequence length="545" mass="61775">MESIIDQYLTPWTPTFSPTTTSISSINPTNTVGLQLTFWELQEEIKTQTNTISLYFLSRHARAAAASYTLLSNQLLLALATAATAVTAAKTAVIEAEAPTTTASIDLAQITQEMLNATLCLKDLEWKANLYAIHLSVPFNALFAVLFLFILLFNINVGLVWGKTKYFSICLILGSLLEVIGYSARTAAHYNWSDPNLFLCQIITLTIAPAFIMAGVYYLLSQLVVIHGPQFSILRPRHISYIFIFCDVMSLLIQAAGGGTAAMALRLFEDTKLGTYIMVGGIAFQVLSMTIFLWFLFDFIYRINFKFGTMRFSIPNFWHIFFNTSHGKRLRETHNLESLYEPQHLDIRARTFFNYMPLAIVLASAFVYTRCIYRVIELSEGWRGYLITHEPFILALDALMIFLGCLVFTFLHPSIVFGRNAAKTLSIGKCYIKHNNCNDYYYKNRNSSSSSNSSNNDEIENNSYNIDKMKVFEQCTGDNATLDNEKQQQGNTYLHDKYNSYASTTSELTKNSVSSNQRQSPSTYSNPYLTPTRFEKYQSFRVPND</sequence>